<feature type="compositionally biased region" description="Basic residues" evidence="1">
    <location>
        <begin position="40"/>
        <end position="50"/>
    </location>
</feature>
<feature type="non-terminal residue" evidence="2">
    <location>
        <position position="77"/>
    </location>
</feature>
<proteinExistence type="predicted"/>
<accession>A0A1A7ZUU9</accession>
<feature type="compositionally biased region" description="Acidic residues" evidence="1">
    <location>
        <begin position="1"/>
        <end position="14"/>
    </location>
</feature>
<dbReference type="EMBL" id="HADY01008162">
    <property type="protein sequence ID" value="SBP46647.1"/>
    <property type="molecule type" value="Transcribed_RNA"/>
</dbReference>
<reference evidence="2" key="2">
    <citation type="submission" date="2016-06" db="EMBL/GenBank/DDBJ databases">
        <title>The genome of a short-lived fish provides insights into sex chromosome evolution and the genetic control of aging.</title>
        <authorList>
            <person name="Reichwald K."/>
            <person name="Felder M."/>
            <person name="Petzold A."/>
            <person name="Koch P."/>
            <person name="Groth M."/>
            <person name="Platzer M."/>
        </authorList>
    </citation>
    <scope>NUCLEOTIDE SEQUENCE</scope>
    <source>
        <tissue evidence="2">Brain</tissue>
    </source>
</reference>
<sequence>PGQPEQTEEPEETAEPQPTAEPRQTEEPELASSPLSSRVPARRTTRRAKPLLRQYPKVLLSPLKLTAKKKSEQARRP</sequence>
<evidence type="ECO:0000256" key="1">
    <source>
        <dbReference type="SAM" id="MobiDB-lite"/>
    </source>
</evidence>
<organism evidence="2">
    <name type="scientific">Nothobranchius furzeri</name>
    <name type="common">Turquoise killifish</name>
    <dbReference type="NCBI Taxonomy" id="105023"/>
    <lineage>
        <taxon>Eukaryota</taxon>
        <taxon>Metazoa</taxon>
        <taxon>Chordata</taxon>
        <taxon>Craniata</taxon>
        <taxon>Vertebrata</taxon>
        <taxon>Euteleostomi</taxon>
        <taxon>Actinopterygii</taxon>
        <taxon>Neopterygii</taxon>
        <taxon>Teleostei</taxon>
        <taxon>Neoteleostei</taxon>
        <taxon>Acanthomorphata</taxon>
        <taxon>Ovalentaria</taxon>
        <taxon>Atherinomorphae</taxon>
        <taxon>Cyprinodontiformes</taxon>
        <taxon>Nothobranchiidae</taxon>
        <taxon>Nothobranchius</taxon>
    </lineage>
</organism>
<feature type="non-terminal residue" evidence="2">
    <location>
        <position position="1"/>
    </location>
</feature>
<reference evidence="2" key="1">
    <citation type="submission" date="2016-05" db="EMBL/GenBank/DDBJ databases">
        <authorList>
            <person name="Lavstsen T."/>
            <person name="Jespersen J.S."/>
        </authorList>
    </citation>
    <scope>NUCLEOTIDE SEQUENCE</scope>
    <source>
        <tissue evidence="2">Brain</tissue>
    </source>
</reference>
<name>A0A1A7ZUU9_NOTFU</name>
<feature type="region of interest" description="Disordered" evidence="1">
    <location>
        <begin position="1"/>
        <end position="77"/>
    </location>
</feature>
<protein>
    <submittedName>
        <fullName evidence="2">Uncharacterized protein</fullName>
    </submittedName>
</protein>
<dbReference type="AlphaFoldDB" id="A0A1A7ZUU9"/>
<evidence type="ECO:0000313" key="2">
    <source>
        <dbReference type="EMBL" id="SBP46647.1"/>
    </source>
</evidence>
<gene>
    <name evidence="2" type="primary">CU463857.1</name>
</gene>